<evidence type="ECO:0000256" key="1">
    <source>
        <dbReference type="ARBA" id="ARBA00006484"/>
    </source>
</evidence>
<dbReference type="PRINTS" id="PR00081">
    <property type="entry name" value="GDHRDH"/>
</dbReference>
<keyword evidence="4" id="KW-1185">Reference proteome</keyword>
<comment type="caution">
    <text evidence="3">The sequence shown here is derived from an EMBL/GenBank/DDBJ whole genome shotgun (WGS) entry which is preliminary data.</text>
</comment>
<dbReference type="InterPro" id="IPR002347">
    <property type="entry name" value="SDR_fam"/>
</dbReference>
<keyword evidence="2" id="KW-0560">Oxidoreductase</keyword>
<dbReference type="PANTHER" id="PTHR43180:SF45">
    <property type="entry name" value="SECOISOLARICIRESINOL DEHYDROGENASE-LIKE ISOFORM X1"/>
    <property type="match status" value="1"/>
</dbReference>
<dbReference type="InterPro" id="IPR036291">
    <property type="entry name" value="NAD(P)-bd_dom_sf"/>
</dbReference>
<comment type="similarity">
    <text evidence="1">Belongs to the short-chain dehydrogenases/reductases (SDR) family.</text>
</comment>
<dbReference type="GO" id="GO:0016491">
    <property type="term" value="F:oxidoreductase activity"/>
    <property type="evidence" value="ECO:0007669"/>
    <property type="project" value="UniProtKB-KW"/>
</dbReference>
<reference evidence="3" key="1">
    <citation type="submission" date="2023-05" db="EMBL/GenBank/DDBJ databases">
        <title>Nepenthes gracilis genome sequencing.</title>
        <authorList>
            <person name="Fukushima K."/>
        </authorList>
    </citation>
    <scope>NUCLEOTIDE SEQUENCE</scope>
    <source>
        <strain evidence="3">SING2019-196</strain>
    </source>
</reference>
<dbReference type="FunFam" id="3.40.50.720:FF:000084">
    <property type="entry name" value="Short-chain dehydrogenase reductase"/>
    <property type="match status" value="1"/>
</dbReference>
<evidence type="ECO:0000256" key="2">
    <source>
        <dbReference type="ARBA" id="ARBA00023002"/>
    </source>
</evidence>
<dbReference type="Proteomes" id="UP001279734">
    <property type="component" value="Unassembled WGS sequence"/>
</dbReference>
<dbReference type="PANTHER" id="PTHR43180">
    <property type="entry name" value="3-OXOACYL-(ACYL-CARRIER-PROTEIN) REDUCTASE (AFU_ORTHOLOGUE AFUA_6G11210)"/>
    <property type="match status" value="1"/>
</dbReference>
<gene>
    <name evidence="3" type="ORF">Nepgr_028198</name>
</gene>
<name>A0AAD3Y3Q2_NEPGR</name>
<dbReference type="Gene3D" id="3.40.50.720">
    <property type="entry name" value="NAD(P)-binding Rossmann-like Domain"/>
    <property type="match status" value="1"/>
</dbReference>
<evidence type="ECO:0000313" key="4">
    <source>
        <dbReference type="Proteomes" id="UP001279734"/>
    </source>
</evidence>
<dbReference type="EMBL" id="BSYO01000031">
    <property type="protein sequence ID" value="GMH26355.1"/>
    <property type="molecule type" value="Genomic_DNA"/>
</dbReference>
<proteinExistence type="inferred from homology"/>
<organism evidence="3 4">
    <name type="scientific">Nepenthes gracilis</name>
    <name type="common">Slender pitcher plant</name>
    <dbReference type="NCBI Taxonomy" id="150966"/>
    <lineage>
        <taxon>Eukaryota</taxon>
        <taxon>Viridiplantae</taxon>
        <taxon>Streptophyta</taxon>
        <taxon>Embryophyta</taxon>
        <taxon>Tracheophyta</taxon>
        <taxon>Spermatophyta</taxon>
        <taxon>Magnoliopsida</taxon>
        <taxon>eudicotyledons</taxon>
        <taxon>Gunneridae</taxon>
        <taxon>Pentapetalae</taxon>
        <taxon>Caryophyllales</taxon>
        <taxon>Nepenthaceae</taxon>
        <taxon>Nepenthes</taxon>
    </lineage>
</organism>
<evidence type="ECO:0000313" key="3">
    <source>
        <dbReference type="EMBL" id="GMH26355.1"/>
    </source>
</evidence>
<protein>
    <recommendedName>
        <fullName evidence="5">Secoisolariciresinol dehydrogenase</fullName>
    </recommendedName>
</protein>
<dbReference type="SUPFAM" id="SSF51735">
    <property type="entry name" value="NAD(P)-binding Rossmann-fold domains"/>
    <property type="match status" value="1"/>
</dbReference>
<accession>A0AAD3Y3Q2</accession>
<dbReference type="AlphaFoldDB" id="A0AAD3Y3Q2"/>
<evidence type="ECO:0008006" key="5">
    <source>
        <dbReference type="Google" id="ProtNLM"/>
    </source>
</evidence>
<dbReference type="Pfam" id="PF13561">
    <property type="entry name" value="adh_short_C2"/>
    <property type="match status" value="1"/>
</dbReference>
<sequence>MEEKSNSTAFATSASKRLEGKVAIITGGASGIGACTAKLFVIHGAKVVVADVQDDLGLSLCKDIASENISYVHCDVTSDSDVKNLVDTTMSQYGRLDIMYSNAGIIGQCHMSILESEINDFKRVIDVNLYGGFLCAKHAARAMVPARKGVILFTCSVVSIVSGLSPHAYAASKSAINGLARNLCVDLGKHGIRVNCISPYAVATPMATKMLNTDKATISKLYESSSILKGSVLEAKDIAETALYLASDESRIISGQNIVVDGGYSITNSAYNDKLKELFLRHQS</sequence>
<dbReference type="PROSITE" id="PS51257">
    <property type="entry name" value="PROKAR_LIPOPROTEIN"/>
    <property type="match status" value="1"/>
</dbReference>
<dbReference type="PRINTS" id="PR00080">
    <property type="entry name" value="SDRFAMILY"/>
</dbReference>